<dbReference type="Proteomes" id="UP000824120">
    <property type="component" value="Chromosome 9"/>
</dbReference>
<reference evidence="1 2" key="1">
    <citation type="submission" date="2020-09" db="EMBL/GenBank/DDBJ databases">
        <title>De no assembly of potato wild relative species, Solanum commersonii.</title>
        <authorList>
            <person name="Cho K."/>
        </authorList>
    </citation>
    <scope>NUCLEOTIDE SEQUENCE [LARGE SCALE GENOMIC DNA]</scope>
    <source>
        <strain evidence="1">LZ3.2</strain>
        <tissue evidence="1">Leaf</tissue>
    </source>
</reference>
<dbReference type="AlphaFoldDB" id="A0A9J5XCJ1"/>
<evidence type="ECO:0000313" key="2">
    <source>
        <dbReference type="Proteomes" id="UP000824120"/>
    </source>
</evidence>
<accession>A0A9J5XCJ1</accession>
<comment type="caution">
    <text evidence="1">The sequence shown here is derived from an EMBL/GenBank/DDBJ whole genome shotgun (WGS) entry which is preliminary data.</text>
</comment>
<gene>
    <name evidence="1" type="ORF">H5410_045026</name>
</gene>
<proteinExistence type="predicted"/>
<organism evidence="1 2">
    <name type="scientific">Solanum commersonii</name>
    <name type="common">Commerson's wild potato</name>
    <name type="synonym">Commerson's nightshade</name>
    <dbReference type="NCBI Taxonomy" id="4109"/>
    <lineage>
        <taxon>Eukaryota</taxon>
        <taxon>Viridiplantae</taxon>
        <taxon>Streptophyta</taxon>
        <taxon>Embryophyta</taxon>
        <taxon>Tracheophyta</taxon>
        <taxon>Spermatophyta</taxon>
        <taxon>Magnoliopsida</taxon>
        <taxon>eudicotyledons</taxon>
        <taxon>Gunneridae</taxon>
        <taxon>Pentapetalae</taxon>
        <taxon>asterids</taxon>
        <taxon>lamiids</taxon>
        <taxon>Solanales</taxon>
        <taxon>Solanaceae</taxon>
        <taxon>Solanoideae</taxon>
        <taxon>Solaneae</taxon>
        <taxon>Solanum</taxon>
    </lineage>
</organism>
<protein>
    <submittedName>
        <fullName evidence="1">Uncharacterized protein</fullName>
    </submittedName>
</protein>
<name>A0A9J5XCJ1_SOLCO</name>
<sequence>MSLLPLKRKKRDVFQGTTFESVIDSCWTGLTKIGHFNFAKQFWSCYVNEKPFDTYNFGIPARTSIPFETPGTHKTLVSRLTPSTLNDATDRILAISGKPGINVDGFWPLARDCHNYSITCLNVQFSSTVADSLVIESTGVSTGFTTVSVLLTIDALTLDLIKYGCSTSLPQINHQKLTKERNEQTC</sequence>
<dbReference type="EMBL" id="JACXVP010000009">
    <property type="protein sequence ID" value="KAG5584592.1"/>
    <property type="molecule type" value="Genomic_DNA"/>
</dbReference>
<keyword evidence="2" id="KW-1185">Reference proteome</keyword>
<evidence type="ECO:0000313" key="1">
    <source>
        <dbReference type="EMBL" id="KAG5584592.1"/>
    </source>
</evidence>